<protein>
    <recommendedName>
        <fullName evidence="3">DUF4352 domain-containing protein</fullName>
    </recommendedName>
</protein>
<dbReference type="EMBL" id="CASHTH010003240">
    <property type="protein sequence ID" value="CAI8042187.1"/>
    <property type="molecule type" value="Genomic_DNA"/>
</dbReference>
<evidence type="ECO:0000313" key="1">
    <source>
        <dbReference type="EMBL" id="CAI8042187.1"/>
    </source>
</evidence>
<name>A0AA35T7G6_GEOBA</name>
<accession>A0AA35T7G6</accession>
<evidence type="ECO:0008006" key="3">
    <source>
        <dbReference type="Google" id="ProtNLM"/>
    </source>
</evidence>
<evidence type="ECO:0000313" key="2">
    <source>
        <dbReference type="Proteomes" id="UP001174909"/>
    </source>
</evidence>
<dbReference type="AlphaFoldDB" id="A0AA35T7G6"/>
<keyword evidence="2" id="KW-1185">Reference proteome</keyword>
<dbReference type="Proteomes" id="UP001174909">
    <property type="component" value="Unassembled WGS sequence"/>
</dbReference>
<reference evidence="1" key="1">
    <citation type="submission" date="2023-03" db="EMBL/GenBank/DDBJ databases">
        <authorList>
            <person name="Steffen K."/>
            <person name="Cardenas P."/>
        </authorList>
    </citation>
    <scope>NUCLEOTIDE SEQUENCE</scope>
</reference>
<proteinExistence type="predicted"/>
<organism evidence="1 2">
    <name type="scientific">Geodia barretti</name>
    <name type="common">Barrett's horny sponge</name>
    <dbReference type="NCBI Taxonomy" id="519541"/>
    <lineage>
        <taxon>Eukaryota</taxon>
        <taxon>Metazoa</taxon>
        <taxon>Porifera</taxon>
        <taxon>Demospongiae</taxon>
        <taxon>Heteroscleromorpha</taxon>
        <taxon>Tetractinellida</taxon>
        <taxon>Astrophorina</taxon>
        <taxon>Geodiidae</taxon>
        <taxon>Geodia</taxon>
    </lineage>
</organism>
<gene>
    <name evidence="1" type="ORF">GBAR_LOCUS23426</name>
</gene>
<comment type="caution">
    <text evidence="1">The sequence shown here is derived from an EMBL/GenBank/DDBJ whole genome shotgun (WGS) entry which is preliminary data.</text>
</comment>
<sequence>MVLALAVFPLISCGSDEPEKIRARGRSLEVHTSHPLIVEKVAFRDVSGQHRVIRPRASNRQLVLLDVTLVNRTSLVTPLLIDEEAAQIGDRRGARIDAIDPFESSRVVDVADTEEDLYSPFLWGEVELDRQFQVEGWMVFDVPKGLILGSLWWEEVDTIITDFIEYRRRR</sequence>